<dbReference type="EMBL" id="JAOQAZ010000044">
    <property type="protein sequence ID" value="KAJ4246049.1"/>
    <property type="molecule type" value="Genomic_DNA"/>
</dbReference>
<organism evidence="4 5">
    <name type="scientific">Fusarium torreyae</name>
    <dbReference type="NCBI Taxonomy" id="1237075"/>
    <lineage>
        <taxon>Eukaryota</taxon>
        <taxon>Fungi</taxon>
        <taxon>Dikarya</taxon>
        <taxon>Ascomycota</taxon>
        <taxon>Pezizomycotina</taxon>
        <taxon>Sordariomycetes</taxon>
        <taxon>Hypocreomycetidae</taxon>
        <taxon>Hypocreales</taxon>
        <taxon>Nectriaceae</taxon>
        <taxon>Fusarium</taxon>
    </lineage>
</organism>
<dbReference type="AlphaFoldDB" id="A0A9W8RLN5"/>
<dbReference type="Proteomes" id="UP001152049">
    <property type="component" value="Unassembled WGS sequence"/>
</dbReference>
<dbReference type="InterPro" id="IPR031348">
    <property type="entry name" value="PigL_N"/>
</dbReference>
<evidence type="ECO:0000256" key="2">
    <source>
        <dbReference type="SAM" id="MobiDB-lite"/>
    </source>
</evidence>
<gene>
    <name evidence="4" type="ORF">NW762_013794</name>
</gene>
<evidence type="ECO:0000313" key="4">
    <source>
        <dbReference type="EMBL" id="KAJ4246049.1"/>
    </source>
</evidence>
<dbReference type="OrthoDB" id="5068804at2759"/>
<sequence>MADGLSIASSVVALVTFALQSSTVLYKTVRGFQSQDKNARALKDELADLGGVLESLEKTLKMNGDVNFESLKLPLLRCGKTCDEYRALIDRCTKHSSGSRPSLRDWVSQQYLKGDINDFREMLAGYKSTINIALANANFSIVTSITPDALEDYKDMIRDTRNDLREHMQRIEEKVRDLAVPESACSTQTEPEWAAMLEEKQSTQEGLKICSQLSSQIEQLESASKEHPKFLEQPSAHKYIRGGLGAAKGSIDSLASRLQIHQRDIETRMEAMRSTVPLSEQEAIQLAQLQETKESLRQCINVVADAGETLNSERYNIFEDITMADNSYGISVSTAKDLIVARRLNLSGQARYLGGQISDESYQNTIERLTQLDLETVKSNGQGVVQPPSGNGNATGGVSSEGFERYGRGFNLPNK</sequence>
<keyword evidence="1" id="KW-0175">Coiled coil</keyword>
<evidence type="ECO:0000256" key="1">
    <source>
        <dbReference type="SAM" id="Coils"/>
    </source>
</evidence>
<name>A0A9W8RLN5_9HYPO</name>
<comment type="caution">
    <text evidence="4">The sequence shown here is derived from an EMBL/GenBank/DDBJ whole genome shotgun (WGS) entry which is preliminary data.</text>
</comment>
<proteinExistence type="predicted"/>
<evidence type="ECO:0000259" key="3">
    <source>
        <dbReference type="Pfam" id="PF17111"/>
    </source>
</evidence>
<reference evidence="4" key="1">
    <citation type="submission" date="2022-09" db="EMBL/GenBank/DDBJ databases">
        <title>Fusarium specimens isolated from Avocado Roots.</title>
        <authorList>
            <person name="Stajich J."/>
            <person name="Roper C."/>
            <person name="Heimlech-Rivalta G."/>
        </authorList>
    </citation>
    <scope>NUCLEOTIDE SEQUENCE</scope>
    <source>
        <strain evidence="4">CF00136</strain>
    </source>
</reference>
<feature type="domain" description="Azaphilone pigments biosynthesis cluster protein L N-terminal" evidence="3">
    <location>
        <begin position="2"/>
        <end position="210"/>
    </location>
</feature>
<protein>
    <recommendedName>
        <fullName evidence="3">Azaphilone pigments biosynthesis cluster protein L N-terminal domain-containing protein</fullName>
    </recommendedName>
</protein>
<accession>A0A9W8RLN5</accession>
<evidence type="ECO:0000313" key="5">
    <source>
        <dbReference type="Proteomes" id="UP001152049"/>
    </source>
</evidence>
<keyword evidence="5" id="KW-1185">Reference proteome</keyword>
<feature type="coiled-coil region" evidence="1">
    <location>
        <begin position="150"/>
        <end position="177"/>
    </location>
</feature>
<feature type="compositionally biased region" description="Polar residues" evidence="2">
    <location>
        <begin position="381"/>
        <end position="398"/>
    </location>
</feature>
<dbReference type="Pfam" id="PF17111">
    <property type="entry name" value="PigL_N"/>
    <property type="match status" value="1"/>
</dbReference>
<feature type="region of interest" description="Disordered" evidence="2">
    <location>
        <begin position="381"/>
        <end position="415"/>
    </location>
</feature>